<evidence type="ECO:0000313" key="8">
    <source>
        <dbReference type="EMBL" id="EYU25010.1"/>
    </source>
</evidence>
<dbReference type="SUPFAM" id="SSF118310">
    <property type="entry name" value="AN1-like Zinc finger"/>
    <property type="match status" value="1"/>
</dbReference>
<dbReference type="InterPro" id="IPR002653">
    <property type="entry name" value="Znf_A20"/>
</dbReference>
<evidence type="ECO:0000313" key="9">
    <source>
        <dbReference type="Proteomes" id="UP000030748"/>
    </source>
</evidence>
<keyword evidence="2" id="KW-0479">Metal-binding</keyword>
<evidence type="ECO:0000256" key="2">
    <source>
        <dbReference type="ARBA" id="ARBA00022723"/>
    </source>
</evidence>
<gene>
    <name evidence="8" type="ORF">MIMGU_mgv1a014891mg</name>
</gene>
<dbReference type="FunFam" id="4.10.1110.10:FF:000001">
    <property type="entry name" value="Zinc finger AN1-type containing 6"/>
    <property type="match status" value="1"/>
</dbReference>
<dbReference type="EMBL" id="KI632098">
    <property type="protein sequence ID" value="EYU25010.1"/>
    <property type="molecule type" value="Genomic_DNA"/>
</dbReference>
<keyword evidence="9" id="KW-1185">Reference proteome</keyword>
<evidence type="ECO:0000256" key="4">
    <source>
        <dbReference type="ARBA" id="ARBA00022833"/>
    </source>
</evidence>
<dbReference type="PROSITE" id="PS51039">
    <property type="entry name" value="ZF_AN1"/>
    <property type="match status" value="1"/>
</dbReference>
<dbReference type="OrthoDB" id="428577at2759"/>
<proteinExistence type="predicted"/>
<feature type="domain" description="AN1-type" evidence="7">
    <location>
        <begin position="108"/>
        <end position="154"/>
    </location>
</feature>
<organism evidence="8 9">
    <name type="scientific">Erythranthe guttata</name>
    <name type="common">Yellow monkey flower</name>
    <name type="synonym">Mimulus guttatus</name>
    <dbReference type="NCBI Taxonomy" id="4155"/>
    <lineage>
        <taxon>Eukaryota</taxon>
        <taxon>Viridiplantae</taxon>
        <taxon>Streptophyta</taxon>
        <taxon>Embryophyta</taxon>
        <taxon>Tracheophyta</taxon>
        <taxon>Spermatophyta</taxon>
        <taxon>Magnoliopsida</taxon>
        <taxon>eudicotyledons</taxon>
        <taxon>Gunneridae</taxon>
        <taxon>Pentapetalae</taxon>
        <taxon>asterids</taxon>
        <taxon>lamiids</taxon>
        <taxon>Lamiales</taxon>
        <taxon>Phrymaceae</taxon>
        <taxon>Erythranthe</taxon>
    </lineage>
</organism>
<dbReference type="Gene3D" id="1.20.5.4770">
    <property type="match status" value="1"/>
</dbReference>
<name>A0A022QET7_ERYGU</name>
<dbReference type="OMA" id="VKNRCES"/>
<dbReference type="GO" id="GO:0003677">
    <property type="term" value="F:DNA binding"/>
    <property type="evidence" value="ECO:0007669"/>
    <property type="project" value="InterPro"/>
</dbReference>
<dbReference type="eggNOG" id="KOG3173">
    <property type="taxonomic scope" value="Eukaryota"/>
</dbReference>
<feature type="domain" description="A20-type" evidence="6">
    <location>
        <begin position="19"/>
        <end position="53"/>
    </location>
</feature>
<dbReference type="SMART" id="SM00154">
    <property type="entry name" value="ZnF_AN1"/>
    <property type="match status" value="1"/>
</dbReference>
<evidence type="ECO:0008006" key="10">
    <source>
        <dbReference type="Google" id="ProtNLM"/>
    </source>
</evidence>
<comment type="function">
    <text evidence="1">May be involved in environmental stress response.</text>
</comment>
<dbReference type="Proteomes" id="UP000030748">
    <property type="component" value="Unassembled WGS sequence"/>
</dbReference>
<dbReference type="PhylomeDB" id="A0A022QET7"/>
<dbReference type="PANTHER" id="PTHR10634:SF98">
    <property type="entry name" value="ZINC FINGER A20 AND AN1 DOMAIN-CONTAINING STRESS-ASSOCIATED PROTEIN 3"/>
    <property type="match status" value="1"/>
</dbReference>
<dbReference type="PROSITE" id="PS51036">
    <property type="entry name" value="ZF_A20"/>
    <property type="match status" value="1"/>
</dbReference>
<evidence type="ECO:0000259" key="6">
    <source>
        <dbReference type="PROSITE" id="PS51036"/>
    </source>
</evidence>
<dbReference type="InterPro" id="IPR050652">
    <property type="entry name" value="AN1_A20_ZnFinger"/>
</dbReference>
<evidence type="ECO:0000256" key="1">
    <source>
        <dbReference type="ARBA" id="ARBA00003732"/>
    </source>
</evidence>
<evidence type="ECO:0000256" key="3">
    <source>
        <dbReference type="ARBA" id="ARBA00022771"/>
    </source>
</evidence>
<keyword evidence="3 5" id="KW-0863">Zinc-finger</keyword>
<sequence>MDSSSSSSTDNGGSHHHPHEQNPLCAAGCGFFGTAENRGLCSKCYSDELKRKIAKSEPAAIIGKVEQQNEIDSNPLELEIEKLIDALKATTIPEIDGGKPSVSAPPPPAVKNRCESCRKKVGLLGFACRCGGTFCGVHRYPEAHPCRFNFKEAGKIAIEKENPVCKADKIGDRI</sequence>
<dbReference type="InterPro" id="IPR000058">
    <property type="entry name" value="Znf_AN1"/>
</dbReference>
<dbReference type="PANTHER" id="PTHR10634">
    <property type="entry name" value="AN1-TYPE ZINC FINGER PROTEIN"/>
    <property type="match status" value="1"/>
</dbReference>
<dbReference type="SUPFAM" id="SSF57716">
    <property type="entry name" value="Glucocorticoid receptor-like (DNA-binding domain)"/>
    <property type="match status" value="1"/>
</dbReference>
<dbReference type="InterPro" id="IPR035896">
    <property type="entry name" value="AN1-like_Znf"/>
</dbReference>
<dbReference type="GO" id="GO:0008270">
    <property type="term" value="F:zinc ion binding"/>
    <property type="evidence" value="ECO:0007669"/>
    <property type="project" value="UniProtKB-KW"/>
</dbReference>
<protein>
    <recommendedName>
        <fullName evidence="10">AN1-type domain-containing protein</fullName>
    </recommendedName>
</protein>
<keyword evidence="4" id="KW-0862">Zinc</keyword>
<dbReference type="Pfam" id="PF01428">
    <property type="entry name" value="zf-AN1"/>
    <property type="match status" value="1"/>
</dbReference>
<accession>A0A022QET7</accession>
<reference evidence="8 9" key="1">
    <citation type="journal article" date="2013" name="Proc. Natl. Acad. Sci. U.S.A.">
        <title>Fine-scale variation in meiotic recombination in Mimulus inferred from population shotgun sequencing.</title>
        <authorList>
            <person name="Hellsten U."/>
            <person name="Wright K.M."/>
            <person name="Jenkins J."/>
            <person name="Shu S."/>
            <person name="Yuan Y."/>
            <person name="Wessler S.R."/>
            <person name="Schmutz J."/>
            <person name="Willis J.H."/>
            <person name="Rokhsar D.S."/>
        </authorList>
    </citation>
    <scope>NUCLEOTIDE SEQUENCE [LARGE SCALE GENOMIC DNA]</scope>
    <source>
        <strain evidence="9">cv. DUN x IM62</strain>
    </source>
</reference>
<dbReference type="STRING" id="4155.A0A022QET7"/>
<dbReference type="AlphaFoldDB" id="A0A022QET7"/>
<dbReference type="Pfam" id="PF01754">
    <property type="entry name" value="zf-A20"/>
    <property type="match status" value="1"/>
</dbReference>
<evidence type="ECO:0000259" key="7">
    <source>
        <dbReference type="PROSITE" id="PS51039"/>
    </source>
</evidence>
<dbReference type="SMART" id="SM00259">
    <property type="entry name" value="ZnF_A20"/>
    <property type="match status" value="1"/>
</dbReference>
<evidence type="ECO:0000256" key="5">
    <source>
        <dbReference type="PROSITE-ProRule" id="PRU00449"/>
    </source>
</evidence>
<dbReference type="KEGG" id="egt:105971880"/>
<dbReference type="Gene3D" id="4.10.1110.10">
    <property type="entry name" value="AN1-like Zinc finger"/>
    <property type="match status" value="1"/>
</dbReference>